<keyword evidence="1" id="KW-0328">Glycosyltransferase</keyword>
<accession>A0A1F5YT74</accession>
<dbReference type="SUPFAM" id="SSF75005">
    <property type="entry name" value="Arabinanase/levansucrase/invertase"/>
    <property type="match status" value="1"/>
</dbReference>
<dbReference type="Proteomes" id="UP000176665">
    <property type="component" value="Unassembled WGS sequence"/>
</dbReference>
<evidence type="ECO:0000256" key="2">
    <source>
        <dbReference type="ARBA" id="ARBA00022679"/>
    </source>
</evidence>
<evidence type="ECO:0008006" key="6">
    <source>
        <dbReference type="Google" id="ProtNLM"/>
    </source>
</evidence>
<dbReference type="AlphaFoldDB" id="A0A1F5YT74"/>
<name>A0A1F5YT74_9BACT</name>
<dbReference type="CDD" id="cd18614">
    <property type="entry name" value="GH130"/>
    <property type="match status" value="1"/>
</dbReference>
<protein>
    <recommendedName>
        <fullName evidence="6">Glycosidase</fullName>
    </recommendedName>
</protein>
<dbReference type="PANTHER" id="PTHR34106">
    <property type="entry name" value="GLYCOSIDASE"/>
    <property type="match status" value="1"/>
</dbReference>
<dbReference type="Gene3D" id="2.115.10.20">
    <property type="entry name" value="Glycosyl hydrolase domain, family 43"/>
    <property type="match status" value="1"/>
</dbReference>
<reference evidence="4 5" key="1">
    <citation type="journal article" date="2016" name="Nat. Commun.">
        <title>Thousands of microbial genomes shed light on interconnected biogeochemical processes in an aquifer system.</title>
        <authorList>
            <person name="Anantharaman K."/>
            <person name="Brown C.T."/>
            <person name="Hug L.A."/>
            <person name="Sharon I."/>
            <person name="Castelle C.J."/>
            <person name="Probst A.J."/>
            <person name="Thomas B.C."/>
            <person name="Singh A."/>
            <person name="Wilkins M.J."/>
            <person name="Karaoz U."/>
            <person name="Brodie E.L."/>
            <person name="Williams K.H."/>
            <person name="Hubbard S.S."/>
            <person name="Banfield J.F."/>
        </authorList>
    </citation>
    <scope>NUCLEOTIDE SEQUENCE [LARGE SCALE GENOMIC DNA]</scope>
</reference>
<keyword evidence="2" id="KW-0808">Transferase</keyword>
<dbReference type="GO" id="GO:0016757">
    <property type="term" value="F:glycosyltransferase activity"/>
    <property type="evidence" value="ECO:0007669"/>
    <property type="project" value="UniProtKB-KW"/>
</dbReference>
<dbReference type="InterPro" id="IPR007184">
    <property type="entry name" value="Mannoside_phosphorylase"/>
</dbReference>
<dbReference type="Pfam" id="PF04041">
    <property type="entry name" value="Glyco_hydro_130"/>
    <property type="match status" value="1"/>
</dbReference>
<comment type="caution">
    <text evidence="4">The sequence shown here is derived from an EMBL/GenBank/DDBJ whole genome shotgun (WGS) entry which is preliminary data.</text>
</comment>
<evidence type="ECO:0000313" key="4">
    <source>
        <dbReference type="EMBL" id="OGG03400.1"/>
    </source>
</evidence>
<dbReference type="EMBL" id="MFJA01000027">
    <property type="protein sequence ID" value="OGG03400.1"/>
    <property type="molecule type" value="Genomic_DNA"/>
</dbReference>
<dbReference type="InterPro" id="IPR023296">
    <property type="entry name" value="Glyco_hydro_beta-prop_sf"/>
</dbReference>
<dbReference type="STRING" id="1798371.A2W14_07420"/>
<evidence type="ECO:0000313" key="5">
    <source>
        <dbReference type="Proteomes" id="UP000176665"/>
    </source>
</evidence>
<comment type="similarity">
    <text evidence="3">Belongs to the glycosyl hydrolase 130 family.</text>
</comment>
<organism evidence="4 5">
    <name type="scientific">Candidatus Gottesmanbacteria bacterium RBG_16_37_8</name>
    <dbReference type="NCBI Taxonomy" id="1798371"/>
    <lineage>
        <taxon>Bacteria</taxon>
        <taxon>Candidatus Gottesmaniibacteriota</taxon>
    </lineage>
</organism>
<evidence type="ECO:0000256" key="3">
    <source>
        <dbReference type="ARBA" id="ARBA00024356"/>
    </source>
</evidence>
<dbReference type="PIRSF" id="PIRSF016202">
    <property type="entry name" value="PH1107"/>
    <property type="match status" value="1"/>
</dbReference>
<dbReference type="PANTHER" id="PTHR34106:SF5">
    <property type="entry name" value="GLYCOSIDASE"/>
    <property type="match status" value="1"/>
</dbReference>
<gene>
    <name evidence="4" type="ORF">A2W14_07420</name>
</gene>
<evidence type="ECO:0000256" key="1">
    <source>
        <dbReference type="ARBA" id="ARBA00022676"/>
    </source>
</evidence>
<sequence>MLDELKHNPTVNPHRKKKELLVRFDKNPIISPIQNNNWESKYTFNAGAILSGGKIHILYRAMGDDDTSVLGYARSFDGFNIEERLDRAVYTPREQFEMKTHPGFSGCEDPRLTLIDKTIYMCYTAYDGVNPPRIALTTISEDDFLNHRWHWSRPKLISAPGMDNKDSCIVAEKFNNKYLVFHRLPPCIWVDLVSDLEFDDNHYLGGHPLMGPRVNSWDNLKIGLNGPPEKTEDGWLLIYHGVSKEDMKYRMGAALLDLNNPLKILAWLHNPILEPITWYENEGYREGTVFSCGQVIKDGTLYVYYGGADKYLAVASCPLKDILESLKKGK</sequence>
<proteinExistence type="inferred from homology"/>